<sequence>MKVLFLTNIPSPYRVEFFNELGKKCDLTVLFERENASDRNEKWFDNNSNNFKSFVLKGIKVRADSALNIGVIKFLNFNYDIIVIGGYATPTSMLSILYLKARRISFILNADGGFISKDEKFFKKSIKSFFISSAEYWLSTGIRTSEYLKYYGANENNIFQYPFTSITTKTITNKRVSVFEKKLLKNKLNIHSNKVVISVGQFIHRKGMDILLNCWNEIRVSGEKVELLLVGGGELKEEYQRIIKEKDISVRIIDFKPKEELQMYYKIADIMVLPTREDIWGLVINEAFSYGLPVITTDKCVAGIELIKNHENGYIIPMKNIEALPYKINELLSNSLLIDKMAKNNLEKIKTYTIENMASKHMYLFKKVKL</sequence>
<dbReference type="CDD" id="cd03801">
    <property type="entry name" value="GT4_PimA-like"/>
    <property type="match status" value="1"/>
</dbReference>
<reference evidence="2 3" key="1">
    <citation type="submission" date="2024-02" db="EMBL/GenBank/DDBJ databases">
        <title>Seven novel Bacillus-like species.</title>
        <authorList>
            <person name="Liu G."/>
        </authorList>
    </citation>
    <scope>NUCLEOTIDE SEQUENCE [LARGE SCALE GENOMIC DNA]</scope>
    <source>
        <strain evidence="2 3">FJAT-52054</strain>
    </source>
</reference>
<proteinExistence type="predicted"/>
<dbReference type="Pfam" id="PF00534">
    <property type="entry name" value="Glycos_transf_1"/>
    <property type="match status" value="1"/>
</dbReference>
<evidence type="ECO:0000259" key="1">
    <source>
        <dbReference type="Pfam" id="PF00534"/>
    </source>
</evidence>
<dbReference type="InterPro" id="IPR050194">
    <property type="entry name" value="Glycosyltransferase_grp1"/>
</dbReference>
<protein>
    <submittedName>
        <fullName evidence="2">Glycosyltransferase family 4 protein</fullName>
        <ecNumber evidence="2">2.4.-.-</ecNumber>
    </submittedName>
</protein>
<dbReference type="PANTHER" id="PTHR45947">
    <property type="entry name" value="SULFOQUINOVOSYL TRANSFERASE SQD2"/>
    <property type="match status" value="1"/>
</dbReference>
<keyword evidence="3" id="KW-1185">Reference proteome</keyword>
<dbReference type="InterPro" id="IPR001296">
    <property type="entry name" value="Glyco_trans_1"/>
</dbReference>
<dbReference type="Proteomes" id="UP001377337">
    <property type="component" value="Chromosome"/>
</dbReference>
<evidence type="ECO:0000313" key="3">
    <source>
        <dbReference type="Proteomes" id="UP001377337"/>
    </source>
</evidence>
<dbReference type="PANTHER" id="PTHR45947:SF3">
    <property type="entry name" value="SULFOQUINOVOSYL TRANSFERASE SQD2"/>
    <property type="match status" value="1"/>
</dbReference>
<organism evidence="2 3">
    <name type="scientific">Metabacillus sediminis</name>
    <dbReference type="NCBI Taxonomy" id="3117746"/>
    <lineage>
        <taxon>Bacteria</taxon>
        <taxon>Bacillati</taxon>
        <taxon>Bacillota</taxon>
        <taxon>Bacilli</taxon>
        <taxon>Bacillales</taxon>
        <taxon>Bacillaceae</taxon>
        <taxon>Metabacillus</taxon>
    </lineage>
</organism>
<feature type="domain" description="Glycosyl transferase family 1" evidence="1">
    <location>
        <begin position="184"/>
        <end position="345"/>
    </location>
</feature>
<evidence type="ECO:0000313" key="2">
    <source>
        <dbReference type="EMBL" id="WXB96686.1"/>
    </source>
</evidence>
<dbReference type="SUPFAM" id="SSF53756">
    <property type="entry name" value="UDP-Glycosyltransferase/glycogen phosphorylase"/>
    <property type="match status" value="1"/>
</dbReference>
<dbReference type="EC" id="2.4.-.-" evidence="2"/>
<accession>A0ABZ2NFW9</accession>
<dbReference type="EMBL" id="CP147407">
    <property type="protein sequence ID" value="WXB96686.1"/>
    <property type="molecule type" value="Genomic_DNA"/>
</dbReference>
<keyword evidence="2" id="KW-0328">Glycosyltransferase</keyword>
<dbReference type="Gene3D" id="3.40.50.2000">
    <property type="entry name" value="Glycogen Phosphorylase B"/>
    <property type="match status" value="2"/>
</dbReference>
<dbReference type="GO" id="GO:0016757">
    <property type="term" value="F:glycosyltransferase activity"/>
    <property type="evidence" value="ECO:0007669"/>
    <property type="project" value="UniProtKB-KW"/>
</dbReference>
<keyword evidence="2" id="KW-0808">Transferase</keyword>
<dbReference type="RefSeq" id="WP_338778806.1">
    <property type="nucleotide sequence ID" value="NZ_CP147407.1"/>
</dbReference>
<name>A0ABZ2NFW9_9BACI</name>
<gene>
    <name evidence="2" type="ORF">WCV65_19475</name>
</gene>